<reference evidence="1 2" key="1">
    <citation type="submission" date="2018-11" db="EMBL/GenBank/DDBJ databases">
        <authorList>
            <consortium name="Pathogen Informatics"/>
        </authorList>
    </citation>
    <scope>NUCLEOTIDE SEQUENCE [LARGE SCALE GENOMIC DNA]</scope>
</reference>
<sequence>MATISSTSLEEMFAQLMQQNAVLMKANQGLLQRLEHPAAPATLADFSALSSRLPCFTYDPDSGCIFD</sequence>
<proteinExistence type="predicted"/>
<keyword evidence="2" id="KW-1185">Reference proteome</keyword>
<protein>
    <submittedName>
        <fullName evidence="1">Uncharacterized protein</fullName>
    </submittedName>
</protein>
<dbReference type="Proteomes" id="UP000271889">
    <property type="component" value="Unassembled WGS sequence"/>
</dbReference>
<evidence type="ECO:0000313" key="2">
    <source>
        <dbReference type="Proteomes" id="UP000271889"/>
    </source>
</evidence>
<name>A0A3P7MRB6_CYLGO</name>
<evidence type="ECO:0000313" key="1">
    <source>
        <dbReference type="EMBL" id="VDN20691.1"/>
    </source>
</evidence>
<accession>A0A3P7MRB6</accession>
<organism evidence="1 2">
    <name type="scientific">Cylicostephanus goldi</name>
    <name type="common">Nematode worm</name>
    <dbReference type="NCBI Taxonomy" id="71465"/>
    <lineage>
        <taxon>Eukaryota</taxon>
        <taxon>Metazoa</taxon>
        <taxon>Ecdysozoa</taxon>
        <taxon>Nematoda</taxon>
        <taxon>Chromadorea</taxon>
        <taxon>Rhabditida</taxon>
        <taxon>Rhabditina</taxon>
        <taxon>Rhabditomorpha</taxon>
        <taxon>Strongyloidea</taxon>
        <taxon>Strongylidae</taxon>
        <taxon>Cylicostephanus</taxon>
    </lineage>
</organism>
<dbReference type="AlphaFoldDB" id="A0A3P7MRB6"/>
<dbReference type="EMBL" id="UYRV01105161">
    <property type="protein sequence ID" value="VDN20691.1"/>
    <property type="molecule type" value="Genomic_DNA"/>
</dbReference>
<gene>
    <name evidence="1" type="ORF">CGOC_LOCUS8869</name>
</gene>